<dbReference type="AlphaFoldDB" id="A0A059BAD2"/>
<protein>
    <submittedName>
        <fullName evidence="1">Uncharacterized protein</fullName>
    </submittedName>
</protein>
<accession>A0A059BAD2</accession>
<organism evidence="1">
    <name type="scientific">Eucalyptus grandis</name>
    <name type="common">Flooded gum</name>
    <dbReference type="NCBI Taxonomy" id="71139"/>
    <lineage>
        <taxon>Eukaryota</taxon>
        <taxon>Viridiplantae</taxon>
        <taxon>Streptophyta</taxon>
        <taxon>Embryophyta</taxon>
        <taxon>Tracheophyta</taxon>
        <taxon>Spermatophyta</taxon>
        <taxon>Magnoliopsida</taxon>
        <taxon>eudicotyledons</taxon>
        <taxon>Gunneridae</taxon>
        <taxon>Pentapetalae</taxon>
        <taxon>rosids</taxon>
        <taxon>malvids</taxon>
        <taxon>Myrtales</taxon>
        <taxon>Myrtaceae</taxon>
        <taxon>Myrtoideae</taxon>
        <taxon>Eucalypteae</taxon>
        <taxon>Eucalyptus</taxon>
    </lineage>
</organism>
<proteinExistence type="predicted"/>
<dbReference type="EMBL" id="KK198759">
    <property type="protein sequence ID" value="KCW63192.1"/>
    <property type="molecule type" value="Genomic_DNA"/>
</dbReference>
<gene>
    <name evidence="1" type="ORF">EUGRSUZ_G00805</name>
</gene>
<evidence type="ECO:0000313" key="1">
    <source>
        <dbReference type="EMBL" id="KCW63192.1"/>
    </source>
</evidence>
<name>A0A059BAD2_EUCGR</name>
<dbReference type="InParanoid" id="A0A059BAD2"/>
<dbReference type="Gramene" id="KCW63192">
    <property type="protein sequence ID" value="KCW63192"/>
    <property type="gene ID" value="EUGRSUZ_G00805"/>
</dbReference>
<sequence>MQRFGKREVECSRASAIGVEDGPVTLDLGSFWLSRSPSRSHSLSLSLSFSVALCQPKDQPPLSVALPLAEQAKNKPLLLCSGAHGMWRASCLWPACPRPSVSRDRSPCSPRPS</sequence>
<reference evidence="1" key="1">
    <citation type="submission" date="2013-07" db="EMBL/GenBank/DDBJ databases">
        <title>The genome of Eucalyptus grandis.</title>
        <authorList>
            <person name="Schmutz J."/>
            <person name="Hayes R."/>
            <person name="Myburg A."/>
            <person name="Tuskan G."/>
            <person name="Grattapaglia D."/>
            <person name="Rokhsar D.S."/>
        </authorList>
    </citation>
    <scope>NUCLEOTIDE SEQUENCE</scope>
    <source>
        <tissue evidence="1">Leaf extractions</tissue>
    </source>
</reference>